<dbReference type="PIRSF" id="PIRSF001430">
    <property type="entry name" value="tRNA_psdUrid_synth"/>
    <property type="match status" value="1"/>
</dbReference>
<name>A0AAV6U4N4_9ARAC</name>
<accession>A0AAV6U4N4</accession>
<dbReference type="Gene3D" id="3.30.70.660">
    <property type="entry name" value="Pseudouridine synthase I, catalytic domain, C-terminal subdomain"/>
    <property type="match status" value="1"/>
</dbReference>
<feature type="binding site" evidence="5">
    <location>
        <position position="122"/>
    </location>
    <ligand>
        <name>substrate</name>
    </ligand>
</feature>
<evidence type="ECO:0000256" key="3">
    <source>
        <dbReference type="ARBA" id="ARBA00023235"/>
    </source>
</evidence>
<evidence type="ECO:0000259" key="7">
    <source>
        <dbReference type="Pfam" id="PF01416"/>
    </source>
</evidence>
<comment type="similarity">
    <text evidence="1 6">Belongs to the tRNA pseudouridine synthase TruA family.</text>
</comment>
<dbReference type="Proteomes" id="UP000827092">
    <property type="component" value="Unassembled WGS sequence"/>
</dbReference>
<comment type="caution">
    <text evidence="8">The sequence shown here is derived from an EMBL/GenBank/DDBJ whole genome shotgun (WGS) entry which is preliminary data.</text>
</comment>
<sequence>MVRYFLRISYIGTKYRGIQKQKGVPDDVFIQGAIEGALSTLNLLKHPHAHFSSRTDKGVHALMNTLHVDLEHPISDEVFLPHYVKQKLNNHLAKNEHDIIVTNACIVPDTFHARFCARKRSYYYRLAVLKPEISDATFQTCLQYLPVFEMNRCHIVPSELNTSIVKRVADIYRGEHDFSGFTKYLKKDPWRNPIKIIEECDFYELPCYKSIGDPQYSNISMWEFYVKSKAFLYHQVRKMVGVAIAAGLGHISLTKVESMLEDPNPNKFSRCHLPPPWGLYLANIEYDRKGPLLLLKFVSHLLIFSPHS</sequence>
<proteinExistence type="inferred from homology"/>
<dbReference type="GO" id="GO:0003723">
    <property type="term" value="F:RNA binding"/>
    <property type="evidence" value="ECO:0007669"/>
    <property type="project" value="InterPro"/>
</dbReference>
<dbReference type="PANTHER" id="PTHR11142:SF0">
    <property type="entry name" value="TRNA PSEUDOURIDINE SYNTHASE-LIKE 1"/>
    <property type="match status" value="1"/>
</dbReference>
<dbReference type="GO" id="GO:0160147">
    <property type="term" value="F:tRNA pseudouridine(38-40) synthase activity"/>
    <property type="evidence" value="ECO:0007669"/>
    <property type="project" value="UniProtKB-EC"/>
</dbReference>
<dbReference type="InterPro" id="IPR020095">
    <property type="entry name" value="PsdUridine_synth_TruA_C"/>
</dbReference>
<dbReference type="InterPro" id="IPR020103">
    <property type="entry name" value="PsdUridine_synth_cat_dom_sf"/>
</dbReference>
<gene>
    <name evidence="8" type="ORF">JTE90_024665</name>
</gene>
<dbReference type="Gene3D" id="3.30.70.580">
    <property type="entry name" value="Pseudouridine synthase I, catalytic domain, N-terminal subdomain"/>
    <property type="match status" value="1"/>
</dbReference>
<dbReference type="EC" id="5.4.99.12" evidence="6"/>
<dbReference type="HAMAP" id="MF_00171">
    <property type="entry name" value="TruA"/>
    <property type="match status" value="1"/>
</dbReference>
<comment type="catalytic activity">
    <reaction evidence="6">
        <text>uridine(38/39/40) in tRNA = pseudouridine(38/39/40) in tRNA</text>
        <dbReference type="Rhea" id="RHEA:22376"/>
        <dbReference type="Rhea" id="RHEA-COMP:10085"/>
        <dbReference type="Rhea" id="RHEA-COMP:10087"/>
        <dbReference type="ChEBI" id="CHEBI:65314"/>
        <dbReference type="ChEBI" id="CHEBI:65315"/>
        <dbReference type="EC" id="5.4.99.12"/>
    </reaction>
</comment>
<organism evidence="8 9">
    <name type="scientific">Oedothorax gibbosus</name>
    <dbReference type="NCBI Taxonomy" id="931172"/>
    <lineage>
        <taxon>Eukaryota</taxon>
        <taxon>Metazoa</taxon>
        <taxon>Ecdysozoa</taxon>
        <taxon>Arthropoda</taxon>
        <taxon>Chelicerata</taxon>
        <taxon>Arachnida</taxon>
        <taxon>Araneae</taxon>
        <taxon>Araneomorphae</taxon>
        <taxon>Entelegynae</taxon>
        <taxon>Araneoidea</taxon>
        <taxon>Linyphiidae</taxon>
        <taxon>Erigoninae</taxon>
        <taxon>Oedothorax</taxon>
    </lineage>
</organism>
<dbReference type="InterPro" id="IPR020094">
    <property type="entry name" value="TruA/RsuA/RluB/E/F_N"/>
</dbReference>
<keyword evidence="9" id="KW-1185">Reference proteome</keyword>
<dbReference type="Pfam" id="PF01416">
    <property type="entry name" value="PseudoU_synth_1"/>
    <property type="match status" value="1"/>
</dbReference>
<dbReference type="GO" id="GO:0031119">
    <property type="term" value="P:tRNA pseudouridine synthesis"/>
    <property type="evidence" value="ECO:0007669"/>
    <property type="project" value="TreeGrafter"/>
</dbReference>
<dbReference type="SUPFAM" id="SSF55120">
    <property type="entry name" value="Pseudouridine synthase"/>
    <property type="match status" value="1"/>
</dbReference>
<protein>
    <recommendedName>
        <fullName evidence="6">tRNA pseudouridine synthase</fullName>
        <ecNumber evidence="6">5.4.99.12</ecNumber>
    </recommendedName>
</protein>
<dbReference type="AlphaFoldDB" id="A0AAV6U4N4"/>
<reference evidence="8 9" key="1">
    <citation type="journal article" date="2022" name="Nat. Ecol. Evol.">
        <title>A masculinizing supergene underlies an exaggerated male reproductive morph in a spider.</title>
        <authorList>
            <person name="Hendrickx F."/>
            <person name="De Corte Z."/>
            <person name="Sonet G."/>
            <person name="Van Belleghem S.M."/>
            <person name="Kostlbacher S."/>
            <person name="Vangestel C."/>
        </authorList>
    </citation>
    <scope>NUCLEOTIDE SEQUENCE [LARGE SCALE GENOMIC DNA]</scope>
    <source>
        <strain evidence="8">W744_W776</strain>
    </source>
</reference>
<dbReference type="InterPro" id="IPR020097">
    <property type="entry name" value="PsdUridine_synth_TruA_a/b_dom"/>
</dbReference>
<evidence type="ECO:0000256" key="4">
    <source>
        <dbReference type="PIRSR" id="PIRSR001430-1"/>
    </source>
</evidence>
<evidence type="ECO:0000256" key="6">
    <source>
        <dbReference type="RuleBase" id="RU003792"/>
    </source>
</evidence>
<evidence type="ECO:0000313" key="9">
    <source>
        <dbReference type="Proteomes" id="UP000827092"/>
    </source>
</evidence>
<keyword evidence="2 6" id="KW-0819">tRNA processing</keyword>
<evidence type="ECO:0000313" key="8">
    <source>
        <dbReference type="EMBL" id="KAG8178803.1"/>
    </source>
</evidence>
<feature type="domain" description="Pseudouridine synthase I TruA alpha/beta" evidence="7">
    <location>
        <begin position="169"/>
        <end position="287"/>
    </location>
</feature>
<dbReference type="InterPro" id="IPR001406">
    <property type="entry name" value="PsdUridine_synth_TruA"/>
</dbReference>
<evidence type="ECO:0000256" key="2">
    <source>
        <dbReference type="ARBA" id="ARBA00022694"/>
    </source>
</evidence>
<keyword evidence="3 6" id="KW-0413">Isomerase</keyword>
<dbReference type="PANTHER" id="PTHR11142">
    <property type="entry name" value="PSEUDOURIDYLATE SYNTHASE"/>
    <property type="match status" value="1"/>
</dbReference>
<evidence type="ECO:0000256" key="1">
    <source>
        <dbReference type="ARBA" id="ARBA00009375"/>
    </source>
</evidence>
<dbReference type="EMBL" id="JAFNEN010000666">
    <property type="protein sequence ID" value="KAG8178803.1"/>
    <property type="molecule type" value="Genomic_DNA"/>
</dbReference>
<evidence type="ECO:0000256" key="5">
    <source>
        <dbReference type="PIRSR" id="PIRSR001430-2"/>
    </source>
</evidence>
<feature type="active site" description="Nucleophile" evidence="4">
    <location>
        <position position="56"/>
    </location>
</feature>